<accession>A0ABU1BQW1</accession>
<dbReference type="EC" id="2.7.1.24" evidence="5 6"/>
<dbReference type="PANTHER" id="PTHR10695">
    <property type="entry name" value="DEPHOSPHO-COA KINASE-RELATED"/>
    <property type="match status" value="1"/>
</dbReference>
<dbReference type="GO" id="GO:0004140">
    <property type="term" value="F:dephospho-CoA kinase activity"/>
    <property type="evidence" value="ECO:0007669"/>
    <property type="project" value="UniProtKB-EC"/>
</dbReference>
<dbReference type="SUPFAM" id="SSF52540">
    <property type="entry name" value="P-loop containing nucleoside triphosphate hydrolases"/>
    <property type="match status" value="1"/>
</dbReference>
<keyword evidence="5 7" id="KW-0418">Kinase</keyword>
<keyword evidence="5" id="KW-0963">Cytoplasm</keyword>
<dbReference type="InterPro" id="IPR027417">
    <property type="entry name" value="P-loop_NTPase"/>
</dbReference>
<dbReference type="NCBIfam" id="TIGR00152">
    <property type="entry name" value="dephospho-CoA kinase"/>
    <property type="match status" value="1"/>
</dbReference>
<organism evidence="7 8">
    <name type="scientific">Keguizhuia sedimenti</name>
    <dbReference type="NCBI Taxonomy" id="3064264"/>
    <lineage>
        <taxon>Bacteria</taxon>
        <taxon>Pseudomonadati</taxon>
        <taxon>Pseudomonadota</taxon>
        <taxon>Betaproteobacteria</taxon>
        <taxon>Burkholderiales</taxon>
        <taxon>Oxalobacteraceae</taxon>
        <taxon>Keguizhuia</taxon>
    </lineage>
</organism>
<dbReference type="EMBL" id="JAUYVH010000008">
    <property type="protein sequence ID" value="MDQ9171307.1"/>
    <property type="molecule type" value="Genomic_DNA"/>
</dbReference>
<evidence type="ECO:0000256" key="5">
    <source>
        <dbReference type="HAMAP-Rule" id="MF_00376"/>
    </source>
</evidence>
<evidence type="ECO:0000313" key="7">
    <source>
        <dbReference type="EMBL" id="MDQ9171307.1"/>
    </source>
</evidence>
<reference evidence="7 8" key="1">
    <citation type="submission" date="2023-08" db="EMBL/GenBank/DDBJ databases">
        <title>Oxalobacteraceae gen .nov., isolated from river sludge outside the plant.</title>
        <authorList>
            <person name="Zhao S.Y."/>
        </authorList>
    </citation>
    <scope>NUCLEOTIDE SEQUENCE [LARGE SCALE GENOMIC DNA]</scope>
    <source>
        <strain evidence="7 8">R-40</strain>
    </source>
</reference>
<gene>
    <name evidence="5 7" type="primary">coaE</name>
    <name evidence="7" type="ORF">Q8A64_12910</name>
</gene>
<proteinExistence type="inferred from homology"/>
<evidence type="ECO:0000313" key="8">
    <source>
        <dbReference type="Proteomes" id="UP001225596"/>
    </source>
</evidence>
<name>A0ABU1BQW1_9BURK</name>
<evidence type="ECO:0000256" key="6">
    <source>
        <dbReference type="NCBIfam" id="TIGR00152"/>
    </source>
</evidence>
<dbReference type="Pfam" id="PF01121">
    <property type="entry name" value="CoaE"/>
    <property type="match status" value="1"/>
</dbReference>
<evidence type="ECO:0000256" key="3">
    <source>
        <dbReference type="ARBA" id="ARBA00022840"/>
    </source>
</evidence>
<dbReference type="InterPro" id="IPR001977">
    <property type="entry name" value="Depp_CoAkinase"/>
</dbReference>
<keyword evidence="5 7" id="KW-0808">Transferase</keyword>
<comment type="subcellular location">
    <subcellularLocation>
        <location evidence="5">Cytoplasm</location>
    </subcellularLocation>
</comment>
<comment type="catalytic activity">
    <reaction evidence="5">
        <text>3'-dephospho-CoA + ATP = ADP + CoA + H(+)</text>
        <dbReference type="Rhea" id="RHEA:18245"/>
        <dbReference type="ChEBI" id="CHEBI:15378"/>
        <dbReference type="ChEBI" id="CHEBI:30616"/>
        <dbReference type="ChEBI" id="CHEBI:57287"/>
        <dbReference type="ChEBI" id="CHEBI:57328"/>
        <dbReference type="ChEBI" id="CHEBI:456216"/>
        <dbReference type="EC" id="2.7.1.24"/>
    </reaction>
</comment>
<feature type="binding site" evidence="5">
    <location>
        <begin position="19"/>
        <end position="24"/>
    </location>
    <ligand>
        <name>ATP</name>
        <dbReference type="ChEBI" id="CHEBI:30616"/>
    </ligand>
</feature>
<comment type="pathway">
    <text evidence="5">Cofactor biosynthesis; coenzyme A biosynthesis; CoA from (R)-pantothenate: step 5/5.</text>
</comment>
<keyword evidence="8" id="KW-1185">Reference proteome</keyword>
<keyword evidence="2 5" id="KW-0547">Nucleotide-binding</keyword>
<dbReference type="Proteomes" id="UP001225596">
    <property type="component" value="Unassembled WGS sequence"/>
</dbReference>
<comment type="function">
    <text evidence="5">Catalyzes the phosphorylation of the 3'-hydroxyl group of dephosphocoenzyme A to form coenzyme A.</text>
</comment>
<dbReference type="PROSITE" id="PS51219">
    <property type="entry name" value="DPCK"/>
    <property type="match status" value="1"/>
</dbReference>
<protein>
    <recommendedName>
        <fullName evidence="5 6">Dephospho-CoA kinase</fullName>
        <ecNumber evidence="5 6">2.7.1.24</ecNumber>
    </recommendedName>
    <alternativeName>
        <fullName evidence="5">Dephosphocoenzyme A kinase</fullName>
    </alternativeName>
</protein>
<dbReference type="HAMAP" id="MF_00376">
    <property type="entry name" value="Dephospho_CoA_kinase"/>
    <property type="match status" value="1"/>
</dbReference>
<keyword evidence="4 5" id="KW-0173">Coenzyme A biosynthesis</keyword>
<keyword evidence="3 5" id="KW-0067">ATP-binding</keyword>
<dbReference type="Gene3D" id="3.40.50.300">
    <property type="entry name" value="P-loop containing nucleotide triphosphate hydrolases"/>
    <property type="match status" value="1"/>
</dbReference>
<comment type="similarity">
    <text evidence="1 5">Belongs to the CoaE family.</text>
</comment>
<comment type="caution">
    <text evidence="7">The sequence shown here is derived from an EMBL/GenBank/DDBJ whole genome shotgun (WGS) entry which is preliminary data.</text>
</comment>
<dbReference type="RefSeq" id="WP_338437246.1">
    <property type="nucleotide sequence ID" value="NZ_JAUYVH010000008.1"/>
</dbReference>
<sequence length="207" mass="22516">MPATAGSKRFTVGLTGGIGSGKSFVADMFGARGASIIDTDILAHQLTAPQGKAIPAIVQQFGSEFLTPEGAMNRSKMREHVFANPAAKKKLEAILHPLIRECAEEAAKQASGSYPIFVVPLLVESGTWKERVSRVLVVDCPEELQIRRVMQRNRFSEQQVRSIMAMQATREARLAAADDVIVNDADIAALAPQVDRLHALYLSFAEK</sequence>
<dbReference type="PANTHER" id="PTHR10695:SF46">
    <property type="entry name" value="BIFUNCTIONAL COENZYME A SYNTHASE-RELATED"/>
    <property type="match status" value="1"/>
</dbReference>
<dbReference type="CDD" id="cd02022">
    <property type="entry name" value="DPCK"/>
    <property type="match status" value="1"/>
</dbReference>
<evidence type="ECO:0000256" key="1">
    <source>
        <dbReference type="ARBA" id="ARBA00009018"/>
    </source>
</evidence>
<evidence type="ECO:0000256" key="2">
    <source>
        <dbReference type="ARBA" id="ARBA00022741"/>
    </source>
</evidence>
<evidence type="ECO:0000256" key="4">
    <source>
        <dbReference type="ARBA" id="ARBA00022993"/>
    </source>
</evidence>